<proteinExistence type="predicted"/>
<name>A0A7G1KN01_9NOCA</name>
<organism evidence="1 2">
    <name type="scientific">Nocardia wallacei</name>
    <dbReference type="NCBI Taxonomy" id="480035"/>
    <lineage>
        <taxon>Bacteria</taxon>
        <taxon>Bacillati</taxon>
        <taxon>Actinomycetota</taxon>
        <taxon>Actinomycetes</taxon>
        <taxon>Mycobacteriales</taxon>
        <taxon>Nocardiaceae</taxon>
        <taxon>Nocardia</taxon>
    </lineage>
</organism>
<reference evidence="1 2" key="1">
    <citation type="submission" date="2020-08" db="EMBL/GenBank/DDBJ databases">
        <title>Genome Sequencing of Nocardia wallacei strain FMUON74 and assembly.</title>
        <authorList>
            <person name="Toyokawa M."/>
            <person name="Uesaka K."/>
        </authorList>
    </citation>
    <scope>NUCLEOTIDE SEQUENCE [LARGE SCALE GENOMIC DNA]</scope>
    <source>
        <strain evidence="1 2">FMUON74</strain>
    </source>
</reference>
<evidence type="ECO:0000313" key="2">
    <source>
        <dbReference type="Proteomes" id="UP000516173"/>
    </source>
</evidence>
<dbReference type="Proteomes" id="UP000516173">
    <property type="component" value="Chromosome"/>
</dbReference>
<dbReference type="Gene3D" id="3.40.50.1980">
    <property type="entry name" value="Nitrogenase molybdenum iron protein domain"/>
    <property type="match status" value="1"/>
</dbReference>
<dbReference type="KEGG" id="nwl:NWFMUON74_37680"/>
<dbReference type="GO" id="GO:0046872">
    <property type="term" value="F:metal ion binding"/>
    <property type="evidence" value="ECO:0007669"/>
    <property type="project" value="InterPro"/>
</dbReference>
<dbReference type="GO" id="GO:0030001">
    <property type="term" value="P:metal ion transport"/>
    <property type="evidence" value="ECO:0007669"/>
    <property type="project" value="InterPro"/>
</dbReference>
<sequence>MALIAAALAAAGCGTGDHDHAEHDGPRVVATTSWEAAFARAAGATDVTVIVPSSIKHAPDYDPKPSDLAAVTEADFVLYARFEGFAGKITEAAGSAARTVAVNLDNSRAAVVAEVQRLGDLFGTRAAADTWLHDFGGEYDRLAEEVRAAWRDGRAPKVLTQAFTGFAAELSGAEVLGTYGPEPVTARQVAALSALHPQYVLANEQMDTGTVLPGIPATQITLTNYPTHDDDLRTVYRDAAAKITAALRN</sequence>
<evidence type="ECO:0008006" key="3">
    <source>
        <dbReference type="Google" id="ProtNLM"/>
    </source>
</evidence>
<dbReference type="EMBL" id="AP023396">
    <property type="protein sequence ID" value="BCK55996.1"/>
    <property type="molecule type" value="Genomic_DNA"/>
</dbReference>
<dbReference type="GeneID" id="80348284"/>
<dbReference type="InterPro" id="IPR006127">
    <property type="entry name" value="ZnuA-like"/>
</dbReference>
<protein>
    <recommendedName>
        <fullName evidence="3">ABC transporter substrate-binding protein</fullName>
    </recommendedName>
</protein>
<dbReference type="AlphaFoldDB" id="A0A7G1KN01"/>
<accession>A0A7G1KN01</accession>
<evidence type="ECO:0000313" key="1">
    <source>
        <dbReference type="EMBL" id="BCK55996.1"/>
    </source>
</evidence>
<dbReference type="SUPFAM" id="SSF53807">
    <property type="entry name" value="Helical backbone' metal receptor"/>
    <property type="match status" value="1"/>
</dbReference>
<keyword evidence="2" id="KW-1185">Reference proteome</keyword>
<gene>
    <name evidence="1" type="ORF">NWFMUON74_37680</name>
</gene>
<dbReference type="Pfam" id="PF01297">
    <property type="entry name" value="ZnuA"/>
    <property type="match status" value="1"/>
</dbReference>
<dbReference type="RefSeq" id="WP_232110428.1">
    <property type="nucleotide sequence ID" value="NZ_AP023396.1"/>
</dbReference>